<dbReference type="Gene3D" id="1.20.120.80">
    <property type="entry name" value="Cytochrome c oxidase, subunit III, four-helix bundle"/>
    <property type="match status" value="1"/>
</dbReference>
<comment type="similarity">
    <text evidence="2 15">Belongs to the cytochrome c oxidase subunit 3 family.</text>
</comment>
<reference evidence="18 19" key="1">
    <citation type="journal article" date="2016" name="Front. Microbiol.">
        <title>Comparative Genomic Analysis Reveals a Diverse Repertoire of Genes Involved in Prokaryote-Eukaryote Interactions within the Pseudovibrio Genus.</title>
        <authorList>
            <person name="Romano S."/>
            <person name="Fernandez-Guerra A."/>
            <person name="Reen F.J."/>
            <person name="Glockner F.O."/>
            <person name="Crowley S.P."/>
            <person name="O'Sullivan O."/>
            <person name="Cotter P.D."/>
            <person name="Adams C."/>
            <person name="Dobson A.D."/>
            <person name="O'Gara F."/>
        </authorList>
    </citation>
    <scope>NUCLEOTIDE SEQUENCE [LARGE SCALE GENOMIC DNA]</scope>
    <source>
        <strain evidence="18 19">Ad2</strain>
    </source>
</reference>
<feature type="transmembrane region" description="Helical" evidence="16">
    <location>
        <begin position="180"/>
        <end position="201"/>
    </location>
</feature>
<feature type="transmembrane region" description="Helical" evidence="16">
    <location>
        <begin position="95"/>
        <end position="112"/>
    </location>
</feature>
<dbReference type="GO" id="GO:0019646">
    <property type="term" value="P:aerobic electron transport chain"/>
    <property type="evidence" value="ECO:0007669"/>
    <property type="project" value="InterPro"/>
</dbReference>
<keyword evidence="19" id="KW-1185">Reference proteome</keyword>
<organism evidence="18 19">
    <name type="scientific">Pseudovibrio axinellae</name>
    <dbReference type="NCBI Taxonomy" id="989403"/>
    <lineage>
        <taxon>Bacteria</taxon>
        <taxon>Pseudomonadati</taxon>
        <taxon>Pseudomonadota</taxon>
        <taxon>Alphaproteobacteria</taxon>
        <taxon>Hyphomicrobiales</taxon>
        <taxon>Stappiaceae</taxon>
        <taxon>Pseudovibrio</taxon>
    </lineage>
</organism>
<dbReference type="RefSeq" id="WP_068009153.1">
    <property type="nucleotide sequence ID" value="NZ_FOFM01000012.1"/>
</dbReference>
<evidence type="ECO:0000256" key="4">
    <source>
        <dbReference type="ARBA" id="ARBA00014687"/>
    </source>
</evidence>
<dbReference type="PATRIC" id="fig|989403.3.peg.3936"/>
<dbReference type="CDD" id="cd02863">
    <property type="entry name" value="Ubiquinol_oxidase_III"/>
    <property type="match status" value="1"/>
</dbReference>
<evidence type="ECO:0000256" key="15">
    <source>
        <dbReference type="RuleBase" id="RU003376"/>
    </source>
</evidence>
<comment type="subcellular location">
    <subcellularLocation>
        <location evidence="1 15">Cell membrane</location>
        <topology evidence="1 15">Multi-pass membrane protein</topology>
    </subcellularLocation>
</comment>
<sequence length="202" mass="22441">MNSYRPTTSRSPGPTEETLDVRDFGFWLYLMTDAVIFSLLFATYVVMFQNTATGPLPVEVFDIKHVFAETMFLLVSSVTFGFASLACVREHKGQAIIWLIVTIIFGLGFISLEVAEFVGMINSGAAPQTSGFLTAFFSLVGTHGAHVSLGMIGITVMIFQILIKGLTSPVKSRLHRLGMFWHFLDIVWIGIFSIVYMPAWLI</sequence>
<dbReference type="Proteomes" id="UP000076577">
    <property type="component" value="Unassembled WGS sequence"/>
</dbReference>
<evidence type="ECO:0000256" key="6">
    <source>
        <dbReference type="ARBA" id="ARBA00022692"/>
    </source>
</evidence>
<gene>
    <name evidence="18" type="primary">cyoC</name>
    <name evidence="18" type="ORF">PsAD2_03640</name>
</gene>
<comment type="caution">
    <text evidence="18">The sequence shown here is derived from an EMBL/GenBank/DDBJ whole genome shotgun (WGS) entry which is preliminary data.</text>
</comment>
<keyword evidence="6 15" id="KW-0812">Transmembrane</keyword>
<evidence type="ECO:0000256" key="1">
    <source>
        <dbReference type="ARBA" id="ARBA00004651"/>
    </source>
</evidence>
<dbReference type="EMBL" id="LMCB01000074">
    <property type="protein sequence ID" value="KZL15384.1"/>
    <property type="molecule type" value="Genomic_DNA"/>
</dbReference>
<dbReference type="GO" id="GO:0004129">
    <property type="term" value="F:cytochrome-c oxidase activity"/>
    <property type="evidence" value="ECO:0007669"/>
    <property type="project" value="InterPro"/>
</dbReference>
<dbReference type="OrthoDB" id="9810850at2"/>
<feature type="domain" description="Heme-copper oxidase subunit III family profile" evidence="17">
    <location>
        <begin position="1"/>
        <end position="200"/>
    </location>
</feature>
<dbReference type="Pfam" id="PF00510">
    <property type="entry name" value="COX3"/>
    <property type="match status" value="1"/>
</dbReference>
<dbReference type="FunFam" id="1.20.120.80:FF:000001">
    <property type="entry name" value="Cytochrome (Ubi)quinol oxidase subunit III"/>
    <property type="match status" value="1"/>
</dbReference>
<dbReference type="STRING" id="989403.SAMN05421798_11237"/>
<evidence type="ECO:0000256" key="10">
    <source>
        <dbReference type="ARBA" id="ARBA00025694"/>
    </source>
</evidence>
<feature type="transmembrane region" description="Helical" evidence="16">
    <location>
        <begin position="66"/>
        <end position="88"/>
    </location>
</feature>
<evidence type="ECO:0000256" key="9">
    <source>
        <dbReference type="ARBA" id="ARBA00023136"/>
    </source>
</evidence>
<dbReference type="PANTHER" id="PTHR11403">
    <property type="entry name" value="CYTOCHROME C OXIDASE SUBUNIT III"/>
    <property type="match status" value="1"/>
</dbReference>
<comment type="subunit">
    <text evidence="3">Heterooctamer of two A chains, two B chains, two C chains and two D chains.</text>
</comment>
<comment type="function">
    <text evidence="10">Cytochrome bo(3) ubiquinol terminal oxidase is the component of the aerobic respiratory chain of E.coli that predominates when cells are grown at high aeration. Has proton pump activity across the membrane in addition to electron transfer, pumping 2 protons/electron.</text>
</comment>
<evidence type="ECO:0000313" key="19">
    <source>
        <dbReference type="Proteomes" id="UP000076577"/>
    </source>
</evidence>
<keyword evidence="8" id="KW-0560">Oxidoreductase</keyword>
<feature type="transmembrane region" description="Helical" evidence="16">
    <location>
        <begin position="132"/>
        <end position="159"/>
    </location>
</feature>
<proteinExistence type="inferred from homology"/>
<evidence type="ECO:0000256" key="3">
    <source>
        <dbReference type="ARBA" id="ARBA00011700"/>
    </source>
</evidence>
<evidence type="ECO:0000256" key="7">
    <source>
        <dbReference type="ARBA" id="ARBA00022989"/>
    </source>
</evidence>
<keyword evidence="5" id="KW-1003">Cell membrane</keyword>
<dbReference type="InterPro" id="IPR033946">
    <property type="entry name" value="Ubiquinol_oxase_su3_dom"/>
</dbReference>
<evidence type="ECO:0000259" key="17">
    <source>
        <dbReference type="PROSITE" id="PS50253"/>
    </source>
</evidence>
<evidence type="ECO:0000256" key="11">
    <source>
        <dbReference type="ARBA" id="ARBA00030072"/>
    </source>
</evidence>
<protein>
    <recommendedName>
        <fullName evidence="4">Cytochrome bo(3) ubiquinol oxidase subunit 3</fullName>
    </recommendedName>
    <alternativeName>
        <fullName evidence="13">Cytochrome o ubiquinol oxidase subunit 3</fullName>
    </alternativeName>
    <alternativeName>
        <fullName evidence="11">Oxidase bo(3) subunit 3</fullName>
    </alternativeName>
    <alternativeName>
        <fullName evidence="14">Ubiquinol oxidase polypeptide III</fullName>
    </alternativeName>
    <alternativeName>
        <fullName evidence="12">Ubiquinol oxidase subunit 3</fullName>
    </alternativeName>
</protein>
<keyword evidence="7 16" id="KW-1133">Transmembrane helix</keyword>
<dbReference type="GO" id="GO:0016491">
    <property type="term" value="F:oxidoreductase activity"/>
    <property type="evidence" value="ECO:0007669"/>
    <property type="project" value="UniProtKB-KW"/>
</dbReference>
<evidence type="ECO:0000256" key="8">
    <source>
        <dbReference type="ARBA" id="ARBA00023002"/>
    </source>
</evidence>
<evidence type="ECO:0000256" key="5">
    <source>
        <dbReference type="ARBA" id="ARBA00022475"/>
    </source>
</evidence>
<evidence type="ECO:0000256" key="2">
    <source>
        <dbReference type="ARBA" id="ARBA00010581"/>
    </source>
</evidence>
<dbReference type="SUPFAM" id="SSF81452">
    <property type="entry name" value="Cytochrome c oxidase subunit III-like"/>
    <property type="match status" value="1"/>
</dbReference>
<evidence type="ECO:0000313" key="18">
    <source>
        <dbReference type="EMBL" id="KZL15384.1"/>
    </source>
</evidence>
<dbReference type="GO" id="GO:0005886">
    <property type="term" value="C:plasma membrane"/>
    <property type="evidence" value="ECO:0007669"/>
    <property type="project" value="UniProtKB-SubCell"/>
</dbReference>
<dbReference type="InterPro" id="IPR024791">
    <property type="entry name" value="Cyt_c/ubiquinol_Oxase_su3"/>
</dbReference>
<dbReference type="PANTHER" id="PTHR11403:SF2">
    <property type="entry name" value="CYTOCHROME BO(3) UBIQUINOL OXIDASE SUBUNIT 3"/>
    <property type="match status" value="1"/>
</dbReference>
<evidence type="ECO:0000256" key="12">
    <source>
        <dbReference type="ARBA" id="ARBA00031884"/>
    </source>
</evidence>
<keyword evidence="9 16" id="KW-0472">Membrane</keyword>
<name>A0A165VSN3_9HYPH</name>
<feature type="transmembrane region" description="Helical" evidence="16">
    <location>
        <begin position="26"/>
        <end position="46"/>
    </location>
</feature>
<evidence type="ECO:0000256" key="16">
    <source>
        <dbReference type="SAM" id="Phobius"/>
    </source>
</evidence>
<dbReference type="InterPro" id="IPR035973">
    <property type="entry name" value="Cyt_c_oxidase_su3-like_sf"/>
</dbReference>
<evidence type="ECO:0000256" key="14">
    <source>
        <dbReference type="ARBA" id="ARBA00032717"/>
    </source>
</evidence>
<evidence type="ECO:0000256" key="13">
    <source>
        <dbReference type="ARBA" id="ARBA00032189"/>
    </source>
</evidence>
<dbReference type="InterPro" id="IPR013833">
    <property type="entry name" value="Cyt_c_oxidase_su3_a-hlx"/>
</dbReference>
<dbReference type="PROSITE" id="PS50253">
    <property type="entry name" value="COX3"/>
    <property type="match status" value="1"/>
</dbReference>
<accession>A0A165VSN3</accession>
<dbReference type="InterPro" id="IPR000298">
    <property type="entry name" value="Cyt_c_oxidase-like_su3"/>
</dbReference>
<dbReference type="AlphaFoldDB" id="A0A165VSN3"/>